<dbReference type="AlphaFoldDB" id="A0A315YW87"/>
<name>A0A315YW87_SEDFL</name>
<reference evidence="2 3" key="1">
    <citation type="submission" date="2018-03" db="EMBL/GenBank/DDBJ databases">
        <title>Genomic Encyclopedia of Archaeal and Bacterial Type Strains, Phase II (KMG-II): from individual species to whole genera.</title>
        <authorList>
            <person name="Goeker M."/>
        </authorList>
    </citation>
    <scope>NUCLEOTIDE SEQUENCE [LARGE SCALE GENOMIC DNA]</scope>
    <source>
        <strain evidence="2 3">DSM 28229</strain>
    </source>
</reference>
<dbReference type="EMBL" id="QGDO01000013">
    <property type="protein sequence ID" value="PWJ33505.1"/>
    <property type="molecule type" value="Genomic_DNA"/>
</dbReference>
<gene>
    <name evidence="2" type="ORF">BC781_1137</name>
</gene>
<keyword evidence="1" id="KW-1133">Transmembrane helix</keyword>
<organism evidence="2 3">
    <name type="scientific">Sediminitomix flava</name>
    <dbReference type="NCBI Taxonomy" id="379075"/>
    <lineage>
        <taxon>Bacteria</taxon>
        <taxon>Pseudomonadati</taxon>
        <taxon>Bacteroidota</taxon>
        <taxon>Cytophagia</taxon>
        <taxon>Cytophagales</taxon>
        <taxon>Flammeovirgaceae</taxon>
        <taxon>Sediminitomix</taxon>
    </lineage>
</organism>
<protein>
    <submittedName>
        <fullName evidence="2">Uncharacterized protein</fullName>
    </submittedName>
</protein>
<dbReference type="Proteomes" id="UP000245535">
    <property type="component" value="Unassembled WGS sequence"/>
</dbReference>
<keyword evidence="3" id="KW-1185">Reference proteome</keyword>
<dbReference type="OrthoDB" id="826327at2"/>
<evidence type="ECO:0000313" key="2">
    <source>
        <dbReference type="EMBL" id="PWJ33505.1"/>
    </source>
</evidence>
<dbReference type="RefSeq" id="WP_109623209.1">
    <property type="nucleotide sequence ID" value="NZ_QGDO01000013.1"/>
</dbReference>
<feature type="transmembrane region" description="Helical" evidence="1">
    <location>
        <begin position="93"/>
        <end position="113"/>
    </location>
</feature>
<proteinExistence type="predicted"/>
<evidence type="ECO:0000313" key="3">
    <source>
        <dbReference type="Proteomes" id="UP000245535"/>
    </source>
</evidence>
<comment type="caution">
    <text evidence="2">The sequence shown here is derived from an EMBL/GenBank/DDBJ whole genome shotgun (WGS) entry which is preliminary data.</text>
</comment>
<keyword evidence="1" id="KW-0812">Transmembrane</keyword>
<accession>A0A315YW87</accession>
<keyword evidence="1" id="KW-0472">Membrane</keyword>
<feature type="transmembrane region" description="Helical" evidence="1">
    <location>
        <begin position="65"/>
        <end position="87"/>
    </location>
</feature>
<evidence type="ECO:0000256" key="1">
    <source>
        <dbReference type="SAM" id="Phobius"/>
    </source>
</evidence>
<sequence>MNKSQLVDYYIDKSQHPDFQLNEVRKDLQVKNIPEEDIKVIVRLVDNEVQKRALTQSSSKKGNEIMIAGGVLTFIGAGITIGTYTGIINMGNSFLIVYGPFFTGISMLFTGLAKK</sequence>